<evidence type="ECO:0000313" key="3">
    <source>
        <dbReference type="Proteomes" id="UP000314294"/>
    </source>
</evidence>
<organism evidence="2 3">
    <name type="scientific">Liparis tanakae</name>
    <name type="common">Tanaka's snailfish</name>
    <dbReference type="NCBI Taxonomy" id="230148"/>
    <lineage>
        <taxon>Eukaryota</taxon>
        <taxon>Metazoa</taxon>
        <taxon>Chordata</taxon>
        <taxon>Craniata</taxon>
        <taxon>Vertebrata</taxon>
        <taxon>Euteleostomi</taxon>
        <taxon>Actinopterygii</taxon>
        <taxon>Neopterygii</taxon>
        <taxon>Teleostei</taxon>
        <taxon>Neoteleostei</taxon>
        <taxon>Acanthomorphata</taxon>
        <taxon>Eupercaria</taxon>
        <taxon>Perciformes</taxon>
        <taxon>Cottioidei</taxon>
        <taxon>Cottales</taxon>
        <taxon>Liparidae</taxon>
        <taxon>Liparis</taxon>
    </lineage>
</organism>
<dbReference type="EMBL" id="SRLO01000098">
    <property type="protein sequence ID" value="TNN75920.1"/>
    <property type="molecule type" value="Genomic_DNA"/>
</dbReference>
<name>A0A4Z2ID83_9TELE</name>
<accession>A0A4Z2ID83</accession>
<reference evidence="2 3" key="1">
    <citation type="submission" date="2019-03" db="EMBL/GenBank/DDBJ databases">
        <title>First draft genome of Liparis tanakae, snailfish: a comprehensive survey of snailfish specific genes.</title>
        <authorList>
            <person name="Kim W."/>
            <person name="Song I."/>
            <person name="Jeong J.-H."/>
            <person name="Kim D."/>
            <person name="Kim S."/>
            <person name="Ryu S."/>
            <person name="Song J.Y."/>
            <person name="Lee S.K."/>
        </authorList>
    </citation>
    <scope>NUCLEOTIDE SEQUENCE [LARGE SCALE GENOMIC DNA]</scope>
    <source>
        <tissue evidence="2">Muscle</tissue>
    </source>
</reference>
<evidence type="ECO:0000256" key="1">
    <source>
        <dbReference type="SAM" id="MobiDB-lite"/>
    </source>
</evidence>
<evidence type="ECO:0000313" key="2">
    <source>
        <dbReference type="EMBL" id="TNN75920.1"/>
    </source>
</evidence>
<keyword evidence="3" id="KW-1185">Reference proteome</keyword>
<dbReference type="Proteomes" id="UP000314294">
    <property type="component" value="Unassembled WGS sequence"/>
</dbReference>
<sequence>MASQPCKMQSRDFTAFELPLKAGRVEESVRPLKVCELKWTVGVVNSYPHVGARCISSGPEASIRGAVNERLASCSRERGQAFMNGDLFEHFSSGFTDAVRRNRNASKRTGHAGRLHRPSHHGAQSQHSSHVGLRRRRRKSSATANPPQQRRVVTPKVKERVRVFPRAD</sequence>
<dbReference type="AlphaFoldDB" id="A0A4Z2ID83"/>
<protein>
    <submittedName>
        <fullName evidence="2">Uncharacterized protein</fullName>
    </submittedName>
</protein>
<feature type="compositionally biased region" description="Basic residues" evidence="1">
    <location>
        <begin position="106"/>
        <end position="120"/>
    </location>
</feature>
<gene>
    <name evidence="2" type="ORF">EYF80_013890</name>
</gene>
<feature type="compositionally biased region" description="Low complexity" evidence="1">
    <location>
        <begin position="121"/>
        <end position="130"/>
    </location>
</feature>
<feature type="region of interest" description="Disordered" evidence="1">
    <location>
        <begin position="106"/>
        <end position="168"/>
    </location>
</feature>
<feature type="compositionally biased region" description="Basic and acidic residues" evidence="1">
    <location>
        <begin position="156"/>
        <end position="168"/>
    </location>
</feature>
<proteinExistence type="predicted"/>
<comment type="caution">
    <text evidence="2">The sequence shown here is derived from an EMBL/GenBank/DDBJ whole genome shotgun (WGS) entry which is preliminary data.</text>
</comment>